<keyword evidence="3" id="KW-0238">DNA-binding</keyword>
<keyword evidence="2" id="KW-0731">Sigma factor</keyword>
<evidence type="ECO:0000256" key="2">
    <source>
        <dbReference type="ARBA" id="ARBA00023082"/>
    </source>
</evidence>
<dbReference type="InterPro" id="IPR039425">
    <property type="entry name" value="RNA_pol_sigma-70-like"/>
</dbReference>
<dbReference type="NCBIfam" id="TIGR02937">
    <property type="entry name" value="sigma70-ECF"/>
    <property type="match status" value="1"/>
</dbReference>
<dbReference type="Proteomes" id="UP000005551">
    <property type="component" value="Unassembled WGS sequence"/>
</dbReference>
<dbReference type="RefSeq" id="WP_009057175.1">
    <property type="nucleotide sequence ID" value="NZ_AJYA01000062.1"/>
</dbReference>
<dbReference type="PANTHER" id="PTHR43133">
    <property type="entry name" value="RNA POLYMERASE ECF-TYPE SIGMA FACTO"/>
    <property type="match status" value="1"/>
</dbReference>
<organism evidence="6 7">
    <name type="scientific">Nitritalea halalkaliphila LW7</name>
    <dbReference type="NCBI Taxonomy" id="1189621"/>
    <lineage>
        <taxon>Bacteria</taxon>
        <taxon>Pseudomonadati</taxon>
        <taxon>Bacteroidota</taxon>
        <taxon>Cytophagia</taxon>
        <taxon>Cytophagales</taxon>
        <taxon>Cyclobacteriaceae</taxon>
        <taxon>Nitritalea</taxon>
    </lineage>
</organism>
<feature type="domain" description="RNA polymerase sigma factor 70 region 4 type 2" evidence="5">
    <location>
        <begin position="41"/>
        <end position="93"/>
    </location>
</feature>
<dbReference type="InterPro" id="IPR014284">
    <property type="entry name" value="RNA_pol_sigma-70_dom"/>
</dbReference>
<dbReference type="GO" id="GO:0003677">
    <property type="term" value="F:DNA binding"/>
    <property type="evidence" value="ECO:0007669"/>
    <property type="project" value="UniProtKB-KW"/>
</dbReference>
<dbReference type="Pfam" id="PF08281">
    <property type="entry name" value="Sigma70_r4_2"/>
    <property type="match status" value="1"/>
</dbReference>
<name>I5BUW1_9BACT</name>
<protein>
    <submittedName>
        <fullName evidence="6">ECF subfamily RNA polymerase sigma-24 subunit</fullName>
    </submittedName>
</protein>
<accession>I5BUW1</accession>
<keyword evidence="1" id="KW-0805">Transcription regulation</keyword>
<keyword evidence="7" id="KW-1185">Reference proteome</keyword>
<dbReference type="CDD" id="cd06171">
    <property type="entry name" value="Sigma70_r4"/>
    <property type="match status" value="1"/>
</dbReference>
<proteinExistence type="predicted"/>
<evidence type="ECO:0000256" key="3">
    <source>
        <dbReference type="ARBA" id="ARBA00023125"/>
    </source>
</evidence>
<evidence type="ECO:0000313" key="7">
    <source>
        <dbReference type="Proteomes" id="UP000005551"/>
    </source>
</evidence>
<dbReference type="SUPFAM" id="SSF88659">
    <property type="entry name" value="Sigma3 and sigma4 domains of RNA polymerase sigma factors"/>
    <property type="match status" value="1"/>
</dbReference>
<evidence type="ECO:0000256" key="1">
    <source>
        <dbReference type="ARBA" id="ARBA00023015"/>
    </source>
</evidence>
<dbReference type="PANTHER" id="PTHR43133:SF8">
    <property type="entry name" value="RNA POLYMERASE SIGMA FACTOR HI_1459-RELATED"/>
    <property type="match status" value="1"/>
</dbReference>
<dbReference type="InterPro" id="IPR013249">
    <property type="entry name" value="RNA_pol_sigma70_r4_t2"/>
</dbReference>
<dbReference type="InterPro" id="IPR013324">
    <property type="entry name" value="RNA_pol_sigma_r3/r4-like"/>
</dbReference>
<dbReference type="EMBL" id="AJYA01000062">
    <property type="protein sequence ID" value="EIM73363.1"/>
    <property type="molecule type" value="Genomic_DNA"/>
</dbReference>
<dbReference type="AlphaFoldDB" id="I5BUW1"/>
<evidence type="ECO:0000256" key="4">
    <source>
        <dbReference type="ARBA" id="ARBA00023163"/>
    </source>
</evidence>
<comment type="caution">
    <text evidence="6">The sequence shown here is derived from an EMBL/GenBank/DDBJ whole genome shotgun (WGS) entry which is preliminary data.</text>
</comment>
<sequence length="107" mass="12327">MVHTAIDHFRRQKRYAVKHPEIPENWEEPFEDSIVDQLSADELLEMIGMLSPAYRMVFSLYAVEGYTHKEIAEQLGITEGTSKSNLAKAKIKLQQAIQSRLKEKVKP</sequence>
<evidence type="ECO:0000259" key="5">
    <source>
        <dbReference type="Pfam" id="PF08281"/>
    </source>
</evidence>
<dbReference type="GO" id="GO:0006352">
    <property type="term" value="P:DNA-templated transcription initiation"/>
    <property type="evidence" value="ECO:0007669"/>
    <property type="project" value="InterPro"/>
</dbReference>
<dbReference type="STRING" id="1189621.A3SI_18161"/>
<gene>
    <name evidence="6" type="ORF">A3SI_18161</name>
</gene>
<dbReference type="InterPro" id="IPR036388">
    <property type="entry name" value="WH-like_DNA-bd_sf"/>
</dbReference>
<keyword evidence="4" id="KW-0804">Transcription</keyword>
<dbReference type="GO" id="GO:0016987">
    <property type="term" value="F:sigma factor activity"/>
    <property type="evidence" value="ECO:0007669"/>
    <property type="project" value="UniProtKB-KW"/>
</dbReference>
<evidence type="ECO:0000313" key="6">
    <source>
        <dbReference type="EMBL" id="EIM73363.1"/>
    </source>
</evidence>
<dbReference type="Gene3D" id="1.10.10.10">
    <property type="entry name" value="Winged helix-like DNA-binding domain superfamily/Winged helix DNA-binding domain"/>
    <property type="match status" value="1"/>
</dbReference>
<reference evidence="6 7" key="1">
    <citation type="submission" date="2012-05" db="EMBL/GenBank/DDBJ databases">
        <title>Genome sequence of Nitritalea halalkaliphila LW7.</title>
        <authorList>
            <person name="Jangir P.K."/>
            <person name="Singh A."/>
            <person name="Shivaji S."/>
            <person name="Sharma R."/>
        </authorList>
    </citation>
    <scope>NUCLEOTIDE SEQUENCE [LARGE SCALE GENOMIC DNA]</scope>
    <source>
        <strain evidence="6 7">LW7</strain>
    </source>
</reference>